<accession>A0ABP1G3F7</accession>
<keyword evidence="2" id="KW-1185">Reference proteome</keyword>
<evidence type="ECO:0000313" key="1">
    <source>
        <dbReference type="EMBL" id="CAL5224367.1"/>
    </source>
</evidence>
<dbReference type="Proteomes" id="UP001497392">
    <property type="component" value="Unassembled WGS sequence"/>
</dbReference>
<proteinExistence type="predicted"/>
<comment type="caution">
    <text evidence="1">The sequence shown here is derived from an EMBL/GenBank/DDBJ whole genome shotgun (WGS) entry which is preliminary data.</text>
</comment>
<dbReference type="EMBL" id="CAXHTA020000010">
    <property type="protein sequence ID" value="CAL5224367.1"/>
    <property type="molecule type" value="Genomic_DNA"/>
</dbReference>
<protein>
    <submittedName>
        <fullName evidence="1">G7042 protein</fullName>
    </submittedName>
</protein>
<organism evidence="1 2">
    <name type="scientific">Coccomyxa viridis</name>
    <dbReference type="NCBI Taxonomy" id="1274662"/>
    <lineage>
        <taxon>Eukaryota</taxon>
        <taxon>Viridiplantae</taxon>
        <taxon>Chlorophyta</taxon>
        <taxon>core chlorophytes</taxon>
        <taxon>Trebouxiophyceae</taxon>
        <taxon>Trebouxiophyceae incertae sedis</taxon>
        <taxon>Coccomyxaceae</taxon>
        <taxon>Coccomyxa</taxon>
    </lineage>
</organism>
<gene>
    <name evidence="1" type="primary">g7042</name>
    <name evidence="1" type="ORF">VP750_LOCUS6026</name>
</gene>
<reference evidence="1 2" key="1">
    <citation type="submission" date="2024-06" db="EMBL/GenBank/DDBJ databases">
        <authorList>
            <person name="Kraege A."/>
            <person name="Thomma B."/>
        </authorList>
    </citation>
    <scope>NUCLEOTIDE SEQUENCE [LARGE SCALE GENOMIC DNA]</scope>
</reference>
<name>A0ABP1G3F7_9CHLO</name>
<sequence length="72" mass="8049">MGCETAVPDRDHWSTIATSGCYSYAGLAFDLSTSIGRCQTTWAFLHIDDQMESVLGGRRVHRQFSSRYNLCA</sequence>
<evidence type="ECO:0000313" key="2">
    <source>
        <dbReference type="Proteomes" id="UP001497392"/>
    </source>
</evidence>